<keyword evidence="1" id="KW-1133">Transmembrane helix</keyword>
<accession>A0AAW6HR15</accession>
<dbReference type="RefSeq" id="WP_255045796.1">
    <property type="nucleotide sequence ID" value="NZ_CP101415.1"/>
</dbReference>
<dbReference type="EMBL" id="JAJHZP010000009">
    <property type="protein sequence ID" value="MDC4183146.1"/>
    <property type="molecule type" value="Genomic_DNA"/>
</dbReference>
<feature type="transmembrane region" description="Helical" evidence="1">
    <location>
        <begin position="26"/>
        <end position="47"/>
    </location>
</feature>
<protein>
    <submittedName>
        <fullName evidence="2">Uncharacterized protein</fullName>
    </submittedName>
</protein>
<evidence type="ECO:0000256" key="1">
    <source>
        <dbReference type="SAM" id="Phobius"/>
    </source>
</evidence>
<feature type="transmembrane region" description="Helical" evidence="1">
    <location>
        <begin position="191"/>
        <end position="218"/>
    </location>
</feature>
<keyword evidence="1" id="KW-0812">Transmembrane</keyword>
<feature type="transmembrane region" description="Helical" evidence="1">
    <location>
        <begin position="230"/>
        <end position="248"/>
    </location>
</feature>
<name>A0AAW6HR15_9MOLU</name>
<organism evidence="2 3">
    <name type="scientific">Mycoplasma bradburyae</name>
    <dbReference type="NCBI Taxonomy" id="2963128"/>
    <lineage>
        <taxon>Bacteria</taxon>
        <taxon>Bacillati</taxon>
        <taxon>Mycoplasmatota</taxon>
        <taxon>Mollicutes</taxon>
        <taxon>Mycoplasmataceae</taxon>
        <taxon>Mycoplasma</taxon>
    </lineage>
</organism>
<gene>
    <name evidence="2" type="ORF">LNO71_00605</name>
</gene>
<sequence length="364" mass="41305">MKHNYIHNQTCISRPKHFGQYQTRKILSILTIILIVICAALFIYYIVIFPGFVDKDKQFVLEHLSINKDSAIGSLKDGRFLYQGTQVYESNSQCPAGRTRIINFLLEKSPQHNSIAFGSFLKFDNTEKYYISQLREIASKVYSDNPDSINMYLVDYSNQFDRYEINISKLLNAYINAVLVSVPNSAPLENIFNILSSCILVLYLIATILQAIVLRWLFKGTRNGDKIYKYIVGLCVTALIATFFLISLKPIQTQVVDGNITKTVVTEVSGVEITNEVTIPNTLKNPEVINYWGMWLSLALALVIVILCIQAKKRYGYLTNSTVLNQEMKDTTELSNKIETILNSSVDHTNNSPIKKEIEGLIKT</sequence>
<keyword evidence="1" id="KW-0472">Membrane</keyword>
<reference evidence="2" key="1">
    <citation type="submission" date="2021-11" db="EMBL/GenBank/DDBJ databases">
        <title>Description of Mycoplasma bradburyaesp. nov.from sea birds: a tribute to a great mycoplasmologist.</title>
        <authorList>
            <person name="Ramirez A.S."/>
            <person name="Poveda C."/>
            <person name="Suarez-Perez A."/>
            <person name="Rosales R.S."/>
            <person name="Dijkman R."/>
            <person name="Feberwee A."/>
            <person name="Spergser J."/>
            <person name="Szostak M.P."/>
            <person name="Ressel L."/>
            <person name="Calabuig P."/>
            <person name="Catania S."/>
            <person name="Gobbo F."/>
            <person name="Timofte D."/>
            <person name="Poveda J.B."/>
        </authorList>
    </citation>
    <scope>NUCLEOTIDE SEQUENCE</scope>
    <source>
        <strain evidence="2">T264</strain>
    </source>
</reference>
<proteinExistence type="predicted"/>
<dbReference type="Proteomes" id="UP001216384">
    <property type="component" value="Unassembled WGS sequence"/>
</dbReference>
<dbReference type="AlphaFoldDB" id="A0AAW6HR15"/>
<evidence type="ECO:0000313" key="2">
    <source>
        <dbReference type="EMBL" id="MDC4183146.1"/>
    </source>
</evidence>
<feature type="transmembrane region" description="Helical" evidence="1">
    <location>
        <begin position="289"/>
        <end position="309"/>
    </location>
</feature>
<evidence type="ECO:0000313" key="3">
    <source>
        <dbReference type="Proteomes" id="UP001216384"/>
    </source>
</evidence>
<comment type="caution">
    <text evidence="2">The sequence shown here is derived from an EMBL/GenBank/DDBJ whole genome shotgun (WGS) entry which is preliminary data.</text>
</comment>